<dbReference type="InterPro" id="IPR003331">
    <property type="entry name" value="UDP_GlcNAc_Epimerase_2_dom"/>
</dbReference>
<accession>A0ABX3IH30</accession>
<evidence type="ECO:0000313" key="6">
    <source>
        <dbReference type="EMBL" id="ONN27137.1"/>
    </source>
</evidence>
<reference evidence="6 7" key="1">
    <citation type="submission" date="2015-06" db="EMBL/GenBank/DDBJ databases">
        <title>Genome sequencing of Thermotogales isolates from hydrothermal vents.</title>
        <authorList>
            <person name="Haverkamp T.H."/>
            <person name="Kublanov I.V."/>
            <person name="Nesbo C.L."/>
        </authorList>
    </citation>
    <scope>NUCLEOTIDE SEQUENCE [LARGE SCALE GENOMIC DNA]</scope>
    <source>
        <strain evidence="7">ik275mar</strain>
    </source>
</reference>
<dbReference type="EC" id="5.1.3.14" evidence="3"/>
<protein>
    <recommendedName>
        <fullName evidence="3">UDP-N-acetylglucosamine 2-epimerase (non-hydrolyzing)</fullName>
        <ecNumber evidence="3">5.1.3.14</ecNumber>
    </recommendedName>
</protein>
<keyword evidence="1 4" id="KW-0413">Isomerase</keyword>
<dbReference type="SUPFAM" id="SSF53756">
    <property type="entry name" value="UDP-Glycosyltransferase/glycogen phosphorylase"/>
    <property type="match status" value="1"/>
</dbReference>
<evidence type="ECO:0000259" key="5">
    <source>
        <dbReference type="Pfam" id="PF02350"/>
    </source>
</evidence>
<dbReference type="NCBIfam" id="TIGR00236">
    <property type="entry name" value="wecB"/>
    <property type="match status" value="1"/>
</dbReference>
<feature type="domain" description="UDP-N-acetylglucosamine 2-epimerase" evidence="5">
    <location>
        <begin position="25"/>
        <end position="353"/>
    </location>
</feature>
<evidence type="ECO:0000313" key="7">
    <source>
        <dbReference type="Proteomes" id="UP000242616"/>
    </source>
</evidence>
<evidence type="ECO:0000256" key="4">
    <source>
        <dbReference type="RuleBase" id="RU003513"/>
    </source>
</evidence>
<comment type="caution">
    <text evidence="6">The sequence shown here is derived from an EMBL/GenBank/DDBJ whole genome shotgun (WGS) entry which is preliminary data.</text>
</comment>
<dbReference type="CDD" id="cd03786">
    <property type="entry name" value="GTB_UDP-GlcNAc_2-Epimerase"/>
    <property type="match status" value="1"/>
</dbReference>
<dbReference type="PANTHER" id="PTHR43174">
    <property type="entry name" value="UDP-N-ACETYLGLUCOSAMINE 2-EPIMERASE"/>
    <property type="match status" value="1"/>
</dbReference>
<evidence type="ECO:0000256" key="3">
    <source>
        <dbReference type="ARBA" id="ARBA00038858"/>
    </source>
</evidence>
<name>A0ABX3IH30_9BACT</name>
<organism evidence="6 7">
    <name type="scientific">Thermosipho affectus</name>
    <dbReference type="NCBI Taxonomy" id="660294"/>
    <lineage>
        <taxon>Bacteria</taxon>
        <taxon>Thermotogati</taxon>
        <taxon>Thermotogota</taxon>
        <taxon>Thermotogae</taxon>
        <taxon>Thermotogales</taxon>
        <taxon>Fervidobacteriaceae</taxon>
        <taxon>Thermosipho</taxon>
    </lineage>
</organism>
<proteinExistence type="inferred from homology"/>
<evidence type="ECO:0000256" key="2">
    <source>
        <dbReference type="ARBA" id="ARBA00038209"/>
    </source>
</evidence>
<dbReference type="Gene3D" id="3.40.50.2000">
    <property type="entry name" value="Glycogen Phosphorylase B"/>
    <property type="match status" value="2"/>
</dbReference>
<sequence length="355" mass="40037">MKLAIVFGTRPEVIKVATVYLKAKEMGIDVKMIATAQHREMMDMMLGVFGISPDYDMNIMKKNQSLNHISSAVFLKLDEIIQKERFDWLFVQGDTTTAMTSALCAFNRGVKVGHIEAGLRSGNLKDPFPEEMNRRVIDQVSDLMFAPTKMSCENLKKEGHEEKRIVITGNTVVDALFYIRDKFDLKVIRESIVKEEDYILVTLHRRENWGEKMSNILKGIKRFSKETGKKIVFPVHLNPKVRKVVFEELEGFENALLIDPVNYVEFLSLLSSAAIVASDSGGVQEEAPSFGKFVVVCRNTTERPELIREGYGILAGTSEEGVYKALIKGIEEKLDGKNPFGDGKASERIISYILE</sequence>
<dbReference type="PANTHER" id="PTHR43174:SF2">
    <property type="entry name" value="UDP-N-ACETYLGLUCOSAMINE 2-EPIMERASE"/>
    <property type="match status" value="1"/>
</dbReference>
<dbReference type="InterPro" id="IPR029767">
    <property type="entry name" value="WecB-like"/>
</dbReference>
<dbReference type="Pfam" id="PF02350">
    <property type="entry name" value="Epimerase_2"/>
    <property type="match status" value="1"/>
</dbReference>
<gene>
    <name evidence="6" type="ORF">XJ44_04950</name>
</gene>
<comment type="similarity">
    <text evidence="2 4">Belongs to the UDP-N-acetylglucosamine 2-epimerase family.</text>
</comment>
<keyword evidence="7" id="KW-1185">Reference proteome</keyword>
<dbReference type="RefSeq" id="WP_075665910.1">
    <property type="nucleotide sequence ID" value="NZ_LBFC01000018.1"/>
</dbReference>
<dbReference type="Proteomes" id="UP000242616">
    <property type="component" value="Unassembled WGS sequence"/>
</dbReference>
<dbReference type="EMBL" id="LBFC01000018">
    <property type="protein sequence ID" value="ONN27137.1"/>
    <property type="molecule type" value="Genomic_DNA"/>
</dbReference>
<evidence type="ECO:0000256" key="1">
    <source>
        <dbReference type="ARBA" id="ARBA00023235"/>
    </source>
</evidence>